<gene>
    <name evidence="6" type="ORF">DID88_000619</name>
</gene>
<organism evidence="6 7">
    <name type="scientific">Monilinia fructigena</name>
    <dbReference type="NCBI Taxonomy" id="38457"/>
    <lineage>
        <taxon>Eukaryota</taxon>
        <taxon>Fungi</taxon>
        <taxon>Dikarya</taxon>
        <taxon>Ascomycota</taxon>
        <taxon>Pezizomycotina</taxon>
        <taxon>Leotiomycetes</taxon>
        <taxon>Helotiales</taxon>
        <taxon>Sclerotiniaceae</taxon>
        <taxon>Monilinia</taxon>
    </lineage>
</organism>
<reference evidence="6 7" key="1">
    <citation type="submission" date="2018-06" db="EMBL/GenBank/DDBJ databases">
        <title>Genome Sequence of the Brown Rot Fungal Pathogen Monilinia fructigena.</title>
        <authorList>
            <person name="Landi L."/>
            <person name="De Miccolis Angelini R.M."/>
            <person name="Pollastro S."/>
            <person name="Abate D."/>
            <person name="Faretra F."/>
            <person name="Romanazzi G."/>
        </authorList>
    </citation>
    <scope>NUCLEOTIDE SEQUENCE [LARGE SCALE GENOMIC DNA]</scope>
    <source>
        <strain evidence="6 7">Mfrg269</strain>
    </source>
</reference>
<dbReference type="OrthoDB" id="392571at2759"/>
<dbReference type="Pfam" id="PF00282">
    <property type="entry name" value="Pyridoxal_deC"/>
    <property type="match status" value="1"/>
</dbReference>
<evidence type="ECO:0000256" key="1">
    <source>
        <dbReference type="ARBA" id="ARBA00001933"/>
    </source>
</evidence>
<name>A0A395IKU2_9HELO</name>
<dbReference type="GO" id="GO:0016831">
    <property type="term" value="F:carboxy-lyase activity"/>
    <property type="evidence" value="ECO:0007669"/>
    <property type="project" value="UniProtKB-KW"/>
</dbReference>
<evidence type="ECO:0000256" key="3">
    <source>
        <dbReference type="ARBA" id="ARBA00022793"/>
    </source>
</evidence>
<evidence type="ECO:0000256" key="2">
    <source>
        <dbReference type="ARBA" id="ARBA00009533"/>
    </source>
</evidence>
<dbReference type="AlphaFoldDB" id="A0A395IKU2"/>
<keyword evidence="7" id="KW-1185">Reference proteome</keyword>
<keyword evidence="4" id="KW-0663">Pyridoxal phosphate</keyword>
<comment type="caution">
    <text evidence="6">The sequence shown here is derived from an EMBL/GenBank/DDBJ whole genome shotgun (WGS) entry which is preliminary data.</text>
</comment>
<comment type="similarity">
    <text evidence="2">Belongs to the group II decarboxylase family.</text>
</comment>
<sequence>MSSNHVKTDADADADTYASSVKDINVSVNQNGRNLLNRADEVEDLLNAVQSLIIPFIRSADEDANVKHTVQLLDFNLPNHGKGKDGLLSTVEQVLKYSINTWDQGFLDKLYSSTNAVGVISELILAVLNTNLHVFHVSPALTVIEKTTARAFANLFGFNGPHAGGISTPKVVQPPTQPPSSSLATISSPKQERPEMDRMNSFSSPPPMATTP</sequence>
<dbReference type="GO" id="GO:0019752">
    <property type="term" value="P:carboxylic acid metabolic process"/>
    <property type="evidence" value="ECO:0007669"/>
    <property type="project" value="InterPro"/>
</dbReference>
<dbReference type="InterPro" id="IPR002129">
    <property type="entry name" value="PyrdxlP-dep_de-COase"/>
</dbReference>
<dbReference type="PANTHER" id="PTHR45677">
    <property type="entry name" value="GLUTAMATE DECARBOXYLASE-RELATED"/>
    <property type="match status" value="1"/>
</dbReference>
<evidence type="ECO:0000313" key="7">
    <source>
        <dbReference type="Proteomes" id="UP000249056"/>
    </source>
</evidence>
<dbReference type="SUPFAM" id="SSF53383">
    <property type="entry name" value="PLP-dependent transferases"/>
    <property type="match status" value="1"/>
</dbReference>
<dbReference type="EMBL" id="QKRW01000045">
    <property type="protein sequence ID" value="RAL59993.1"/>
    <property type="molecule type" value="Genomic_DNA"/>
</dbReference>
<dbReference type="Gene3D" id="3.90.1150.170">
    <property type="match status" value="1"/>
</dbReference>
<dbReference type="GO" id="GO:0005737">
    <property type="term" value="C:cytoplasm"/>
    <property type="evidence" value="ECO:0007669"/>
    <property type="project" value="TreeGrafter"/>
</dbReference>
<keyword evidence="3" id="KW-0456">Lyase</keyword>
<evidence type="ECO:0000256" key="4">
    <source>
        <dbReference type="ARBA" id="ARBA00022898"/>
    </source>
</evidence>
<evidence type="ECO:0000313" key="6">
    <source>
        <dbReference type="EMBL" id="RAL59993.1"/>
    </source>
</evidence>
<dbReference type="Proteomes" id="UP000249056">
    <property type="component" value="Unassembled WGS sequence"/>
</dbReference>
<dbReference type="GO" id="GO:0030170">
    <property type="term" value="F:pyridoxal phosphate binding"/>
    <property type="evidence" value="ECO:0007669"/>
    <property type="project" value="InterPro"/>
</dbReference>
<protein>
    <submittedName>
        <fullName evidence="6">Uncharacterized protein</fullName>
    </submittedName>
</protein>
<proteinExistence type="inferred from homology"/>
<dbReference type="InterPro" id="IPR015424">
    <property type="entry name" value="PyrdxlP-dep_Trfase"/>
</dbReference>
<accession>A0A395IKU2</accession>
<feature type="region of interest" description="Disordered" evidence="5">
    <location>
        <begin position="166"/>
        <end position="212"/>
    </location>
</feature>
<comment type="cofactor">
    <cofactor evidence="1">
        <name>pyridoxal 5'-phosphate</name>
        <dbReference type="ChEBI" id="CHEBI:597326"/>
    </cofactor>
</comment>
<feature type="compositionally biased region" description="Low complexity" evidence="5">
    <location>
        <begin position="167"/>
        <end position="182"/>
    </location>
</feature>
<keyword evidence="3" id="KW-0210">Decarboxylase</keyword>
<evidence type="ECO:0000256" key="5">
    <source>
        <dbReference type="SAM" id="MobiDB-lite"/>
    </source>
</evidence>
<dbReference type="PANTHER" id="PTHR45677:SF8">
    <property type="entry name" value="CYSTEINE SULFINIC ACID DECARBOXYLASE"/>
    <property type="match status" value="1"/>
</dbReference>